<dbReference type="PANTHER" id="PTHR33445">
    <property type="entry name" value="ATP SYNTHASE SUBUNIT B', CHLOROPLASTIC"/>
    <property type="match status" value="1"/>
</dbReference>
<reference evidence="13" key="1">
    <citation type="submission" date="2018-06" db="EMBL/GenBank/DDBJ databases">
        <authorList>
            <person name="Zhirakovskaya E."/>
        </authorList>
    </citation>
    <scope>NUCLEOTIDE SEQUENCE</scope>
</reference>
<evidence type="ECO:0000256" key="12">
    <source>
        <dbReference type="SAM" id="Phobius"/>
    </source>
</evidence>
<dbReference type="EMBL" id="UOEA01000007">
    <property type="protein sequence ID" value="VAV82260.1"/>
    <property type="molecule type" value="Genomic_DNA"/>
</dbReference>
<feature type="coiled-coil region" evidence="11">
    <location>
        <begin position="193"/>
        <end position="289"/>
    </location>
</feature>
<evidence type="ECO:0000256" key="4">
    <source>
        <dbReference type="ARBA" id="ARBA00022547"/>
    </source>
</evidence>
<keyword evidence="3" id="KW-0813">Transport</keyword>
<evidence type="ECO:0000256" key="11">
    <source>
        <dbReference type="SAM" id="Coils"/>
    </source>
</evidence>
<evidence type="ECO:0000256" key="5">
    <source>
        <dbReference type="ARBA" id="ARBA00022692"/>
    </source>
</evidence>
<dbReference type="GO" id="GO:0045259">
    <property type="term" value="C:proton-transporting ATP synthase complex"/>
    <property type="evidence" value="ECO:0007669"/>
    <property type="project" value="UniProtKB-KW"/>
</dbReference>
<accession>A0A3B0QK71</accession>
<keyword evidence="11" id="KW-0175">Coiled coil</keyword>
<feature type="transmembrane region" description="Helical" evidence="12">
    <location>
        <begin position="170"/>
        <end position="188"/>
    </location>
</feature>
<dbReference type="GO" id="GO:0015986">
    <property type="term" value="P:proton motive force-driven ATP synthesis"/>
    <property type="evidence" value="ECO:0007669"/>
    <property type="project" value="InterPro"/>
</dbReference>
<dbReference type="Pfam" id="PF00430">
    <property type="entry name" value="ATP-synt_B"/>
    <property type="match status" value="2"/>
</dbReference>
<comment type="subcellular location">
    <subcellularLocation>
        <location evidence="1">Membrane</location>
        <topology evidence="1">Single-pass membrane protein</topology>
    </subcellularLocation>
</comment>
<evidence type="ECO:0000256" key="9">
    <source>
        <dbReference type="ARBA" id="ARBA00023136"/>
    </source>
</evidence>
<comment type="similarity">
    <text evidence="2">Belongs to the ATPase B chain family.</text>
</comment>
<evidence type="ECO:0000256" key="1">
    <source>
        <dbReference type="ARBA" id="ARBA00004167"/>
    </source>
</evidence>
<evidence type="ECO:0000256" key="7">
    <source>
        <dbReference type="ARBA" id="ARBA00022989"/>
    </source>
</evidence>
<comment type="function">
    <text evidence="10">F(1)F(0) ATP synthase produces ATP from ADP in the presence of a proton or sodium gradient. F-type ATPases consist of two structural domains, F(1) containing the extramembraneous catalytic core and F(0) containing the membrane proton channel, linked together by a central stalk and a peripheral stalk. During catalysis, ATP synthesis in the catalytic domain of F(1) is coupled via a rotary mechanism of the central stalk subunits to proton translocation.</text>
</comment>
<keyword evidence="5 12" id="KW-0812">Transmembrane</keyword>
<keyword evidence="8" id="KW-0406">Ion transport</keyword>
<dbReference type="PANTHER" id="PTHR33445:SF2">
    <property type="entry name" value="ATP SYNTHASE SUBUNIT B', CHLOROPLASTIC"/>
    <property type="match status" value="1"/>
</dbReference>
<protein>
    <recommendedName>
        <fullName evidence="14">ATP synthase F0 sector subunit b</fullName>
    </recommendedName>
</protein>
<sequence>MISVDITFVYQMIAFLIMLVILNRVLFKPLLAVLEERKEKTEGTFEGAAAIEAEIEQGNEDFKKRISDAESKAREERVAIRQAALEEQKAIVEESRTELQGDIARVKGDIAGNRDKVLEELMEDAPSISRVIAEKMLERALPILLIFTAVLLPTLAFANSGGESQFDSDLLWMTINFIVLVVSIVIVWKKFLKKALENRADGIRAQLAEAETKRKEAEAKLAEYKKKESGFAAIIAEAEARIRKDAELEKEKIKAEAAAMVEKLREQARATAEQEIERARIALKKEAALLAMEMAKTIITEEIRSDDQDRLVKTYIDKLRLN</sequence>
<organism evidence="13">
    <name type="scientific">hydrothermal vent metagenome</name>
    <dbReference type="NCBI Taxonomy" id="652676"/>
    <lineage>
        <taxon>unclassified sequences</taxon>
        <taxon>metagenomes</taxon>
        <taxon>ecological metagenomes</taxon>
    </lineage>
</organism>
<dbReference type="GO" id="GO:0046961">
    <property type="term" value="F:proton-transporting ATPase activity, rotational mechanism"/>
    <property type="evidence" value="ECO:0007669"/>
    <property type="project" value="TreeGrafter"/>
</dbReference>
<dbReference type="HAMAP" id="MF_01398">
    <property type="entry name" value="ATP_synth_b_bprime"/>
    <property type="match status" value="2"/>
</dbReference>
<evidence type="ECO:0000256" key="6">
    <source>
        <dbReference type="ARBA" id="ARBA00022781"/>
    </source>
</evidence>
<keyword evidence="6" id="KW-0375">Hydrogen ion transport</keyword>
<keyword evidence="7 12" id="KW-1133">Transmembrane helix</keyword>
<proteinExistence type="inferred from homology"/>
<evidence type="ECO:0000256" key="10">
    <source>
        <dbReference type="ARBA" id="ARBA00025198"/>
    </source>
</evidence>
<gene>
    <name evidence="13" type="ORF">MNBD_DELTA01-179</name>
</gene>
<evidence type="ECO:0000256" key="3">
    <source>
        <dbReference type="ARBA" id="ARBA00022448"/>
    </source>
</evidence>
<keyword evidence="9 12" id="KW-0472">Membrane</keyword>
<name>A0A3B0QK71_9ZZZZ</name>
<evidence type="ECO:0000256" key="2">
    <source>
        <dbReference type="ARBA" id="ARBA00005513"/>
    </source>
</evidence>
<keyword evidence="4" id="KW-0138">CF(0)</keyword>
<evidence type="ECO:0008006" key="14">
    <source>
        <dbReference type="Google" id="ProtNLM"/>
    </source>
</evidence>
<evidence type="ECO:0000313" key="13">
    <source>
        <dbReference type="EMBL" id="VAV82260.1"/>
    </source>
</evidence>
<feature type="transmembrane region" description="Helical" evidence="12">
    <location>
        <begin position="140"/>
        <end position="158"/>
    </location>
</feature>
<feature type="transmembrane region" description="Helical" evidence="12">
    <location>
        <begin position="6"/>
        <end position="27"/>
    </location>
</feature>
<dbReference type="CDD" id="cd06503">
    <property type="entry name" value="ATP-synt_Fo_b"/>
    <property type="match status" value="2"/>
</dbReference>
<dbReference type="InterPro" id="IPR050059">
    <property type="entry name" value="ATP_synthase_B_chain"/>
</dbReference>
<dbReference type="InterPro" id="IPR002146">
    <property type="entry name" value="ATP_synth_b/b'su_bac/chlpt"/>
</dbReference>
<dbReference type="AlphaFoldDB" id="A0A3B0QK71"/>
<evidence type="ECO:0000256" key="8">
    <source>
        <dbReference type="ARBA" id="ARBA00023065"/>
    </source>
</evidence>